<evidence type="ECO:0000313" key="2">
    <source>
        <dbReference type="Proteomes" id="UP000198432"/>
    </source>
</evidence>
<proteinExistence type="predicted"/>
<dbReference type="OrthoDB" id="851686at2"/>
<dbReference type="RefSeq" id="WP_089320366.1">
    <property type="nucleotide sequence ID" value="NZ_FZOQ01000016.1"/>
</dbReference>
<name>A0A239I5N5_9BACT</name>
<sequence length="133" mass="15079">MPAVSDFLLLQVDGKKKLLRSKWLRPVSSEELKEGIGVVGQCIVSEDSAYWLSDARLLNTITFVDQQWVVREIAPLIANTNLQKFARIVTADVFNYISFENMVQRIKEEHSVIAELGQFTSEGAATDWLLLHE</sequence>
<protein>
    <recommendedName>
        <fullName evidence="3">SpoIIAA-like</fullName>
    </recommendedName>
</protein>
<gene>
    <name evidence="1" type="ORF">SAMN06296052_11612</name>
</gene>
<organism evidence="1 2">
    <name type="scientific">Pontibacter ummariensis</name>
    <dbReference type="NCBI Taxonomy" id="1610492"/>
    <lineage>
        <taxon>Bacteria</taxon>
        <taxon>Pseudomonadati</taxon>
        <taxon>Bacteroidota</taxon>
        <taxon>Cytophagia</taxon>
        <taxon>Cytophagales</taxon>
        <taxon>Hymenobacteraceae</taxon>
        <taxon>Pontibacter</taxon>
    </lineage>
</organism>
<keyword evidence="2" id="KW-1185">Reference proteome</keyword>
<evidence type="ECO:0008006" key="3">
    <source>
        <dbReference type="Google" id="ProtNLM"/>
    </source>
</evidence>
<dbReference type="EMBL" id="FZOQ01000016">
    <property type="protein sequence ID" value="SNS89186.1"/>
    <property type="molecule type" value="Genomic_DNA"/>
</dbReference>
<accession>A0A239I5N5</accession>
<dbReference type="AlphaFoldDB" id="A0A239I5N5"/>
<dbReference type="Proteomes" id="UP000198432">
    <property type="component" value="Unassembled WGS sequence"/>
</dbReference>
<reference evidence="2" key="1">
    <citation type="submission" date="2017-06" db="EMBL/GenBank/DDBJ databases">
        <authorList>
            <person name="Varghese N."/>
            <person name="Submissions S."/>
        </authorList>
    </citation>
    <scope>NUCLEOTIDE SEQUENCE [LARGE SCALE GENOMIC DNA]</scope>
    <source>
        <strain evidence="2">NKM1</strain>
    </source>
</reference>
<evidence type="ECO:0000313" key="1">
    <source>
        <dbReference type="EMBL" id="SNS89186.1"/>
    </source>
</evidence>